<evidence type="ECO:0000256" key="5">
    <source>
        <dbReference type="ARBA" id="ARBA00023136"/>
    </source>
</evidence>
<evidence type="ECO:0000256" key="4">
    <source>
        <dbReference type="ARBA" id="ARBA00022989"/>
    </source>
</evidence>
<feature type="transmembrane region" description="Helical" evidence="6">
    <location>
        <begin position="179"/>
        <end position="200"/>
    </location>
</feature>
<keyword evidence="2" id="KW-1003">Cell membrane</keyword>
<dbReference type="PATRIC" id="fig|1705561.3.peg.3429"/>
<reference evidence="7 8" key="1">
    <citation type="submission" date="2015-08" db="EMBL/GenBank/DDBJ databases">
        <title>Draft genome sequence of cellulolytic and xylanolytic Paenibacillus sp. A59, isolated from a decaying forest soil from Patagonia, Argentina.</title>
        <authorList>
            <person name="Ghio S."/>
            <person name="Caceres A.M."/>
            <person name="Talia P."/>
            <person name="Grasso D."/>
            <person name="Campos E."/>
        </authorList>
    </citation>
    <scope>NUCLEOTIDE SEQUENCE [LARGE SCALE GENOMIC DNA]</scope>
    <source>
        <strain evidence="7 8">A59</strain>
    </source>
</reference>
<keyword evidence="3 6" id="KW-0812">Transmembrane</keyword>
<gene>
    <name evidence="7" type="ORF">AMS66_16745</name>
</gene>
<evidence type="ECO:0000256" key="3">
    <source>
        <dbReference type="ARBA" id="ARBA00022692"/>
    </source>
</evidence>
<evidence type="ECO:0000256" key="2">
    <source>
        <dbReference type="ARBA" id="ARBA00022475"/>
    </source>
</evidence>
<evidence type="ECO:0000256" key="6">
    <source>
        <dbReference type="SAM" id="Phobius"/>
    </source>
</evidence>
<feature type="transmembrane region" description="Helical" evidence="6">
    <location>
        <begin position="33"/>
        <end position="59"/>
    </location>
</feature>
<comment type="caution">
    <text evidence="7">The sequence shown here is derived from an EMBL/GenBank/DDBJ whole genome shotgun (WGS) entry which is preliminary data.</text>
</comment>
<dbReference type="GO" id="GO:0005886">
    <property type="term" value="C:plasma membrane"/>
    <property type="evidence" value="ECO:0007669"/>
    <property type="project" value="UniProtKB-SubCell"/>
</dbReference>
<keyword evidence="8" id="KW-1185">Reference proteome</keyword>
<evidence type="ECO:0000313" key="7">
    <source>
        <dbReference type="EMBL" id="KOY15389.1"/>
    </source>
</evidence>
<dbReference type="InterPro" id="IPR001123">
    <property type="entry name" value="LeuE-type"/>
</dbReference>
<dbReference type="Pfam" id="PF01810">
    <property type="entry name" value="LysE"/>
    <property type="match status" value="1"/>
</dbReference>
<name>A0A0M9BN74_9BACL</name>
<feature type="transmembrane region" description="Helical" evidence="6">
    <location>
        <begin position="146"/>
        <end position="167"/>
    </location>
</feature>
<proteinExistence type="predicted"/>
<keyword evidence="5 6" id="KW-0472">Membrane</keyword>
<keyword evidence="4 6" id="KW-1133">Transmembrane helix</keyword>
<dbReference type="GO" id="GO:0015171">
    <property type="term" value="F:amino acid transmembrane transporter activity"/>
    <property type="evidence" value="ECO:0007669"/>
    <property type="project" value="TreeGrafter"/>
</dbReference>
<dbReference type="EMBL" id="LITU01000061">
    <property type="protein sequence ID" value="KOY15389.1"/>
    <property type="molecule type" value="Genomic_DNA"/>
</dbReference>
<feature type="transmembrane region" description="Helical" evidence="6">
    <location>
        <begin position="109"/>
        <end position="134"/>
    </location>
</feature>
<dbReference type="OrthoDB" id="7874789at2"/>
<organism evidence="7 8">
    <name type="scientific">Paenibacillus xylanivorans</name>
    <dbReference type="NCBI Taxonomy" id="1705561"/>
    <lineage>
        <taxon>Bacteria</taxon>
        <taxon>Bacillati</taxon>
        <taxon>Bacillota</taxon>
        <taxon>Bacilli</taxon>
        <taxon>Bacillales</taxon>
        <taxon>Paenibacillaceae</taxon>
        <taxon>Paenibacillus</taxon>
    </lineage>
</organism>
<evidence type="ECO:0000256" key="1">
    <source>
        <dbReference type="ARBA" id="ARBA00004651"/>
    </source>
</evidence>
<dbReference type="Proteomes" id="UP000037688">
    <property type="component" value="Unassembled WGS sequence"/>
</dbReference>
<sequence>MSVLFSYIILGISLSAPIGPINAAQLDRGARHGFMHAWILGLGAMFADLVYMLLIYFGVAHFLDTPFMRSFLWSFGSFILVYTGVETLSKIKDGIQTSSTAEAKVGKSFVSGFLMALSNPLNILFWLGIYGSILATTVKHTDTAHLLLYSSGIFIGILVWDVIMAGMASRFHKRSNETVLRWISIISGICLIGFGLYFGYEAVRSIFF</sequence>
<dbReference type="RefSeq" id="WP_053781898.1">
    <property type="nucleotide sequence ID" value="NZ_LITU01000061.1"/>
</dbReference>
<evidence type="ECO:0000313" key="8">
    <source>
        <dbReference type="Proteomes" id="UP000037688"/>
    </source>
</evidence>
<dbReference type="PANTHER" id="PTHR30086:SF6">
    <property type="entry name" value="AMINO ACID EFFLUX PROTEIN YCGF-RELATED"/>
    <property type="match status" value="1"/>
</dbReference>
<dbReference type="PANTHER" id="PTHR30086">
    <property type="entry name" value="ARGININE EXPORTER PROTEIN ARGO"/>
    <property type="match status" value="1"/>
</dbReference>
<accession>A0A0M9BN74</accession>
<comment type="subcellular location">
    <subcellularLocation>
        <location evidence="1">Cell membrane</location>
        <topology evidence="1">Multi-pass membrane protein</topology>
    </subcellularLocation>
</comment>
<protein>
    <submittedName>
        <fullName evidence="7">Amino acid transporter</fullName>
    </submittedName>
</protein>
<dbReference type="AlphaFoldDB" id="A0A0M9BN74"/>